<evidence type="ECO:0000313" key="3">
    <source>
        <dbReference type="Proteomes" id="UP001174932"/>
    </source>
</evidence>
<dbReference type="CDD" id="cd01741">
    <property type="entry name" value="GATase1_1"/>
    <property type="match status" value="1"/>
</dbReference>
<dbReference type="PANTHER" id="PTHR42695">
    <property type="entry name" value="GLUTAMINE AMIDOTRANSFERASE YLR126C-RELATED"/>
    <property type="match status" value="1"/>
</dbReference>
<accession>A0ABT8YRB2</accession>
<reference evidence="2" key="2">
    <citation type="submission" date="2023-07" db="EMBL/GenBank/DDBJ databases">
        <authorList>
            <person name="Shen H."/>
        </authorList>
    </citation>
    <scope>NUCLEOTIDE SEQUENCE</scope>
    <source>
        <strain evidence="2">TNR-22</strain>
    </source>
</reference>
<dbReference type="PANTHER" id="PTHR42695:SF5">
    <property type="entry name" value="GLUTAMINE AMIDOTRANSFERASE YLR126C-RELATED"/>
    <property type="match status" value="1"/>
</dbReference>
<sequence length="234" mass="25448">MQKRVLVIENYNLSHYGVVGRALEDAGIQSDIRQMWAGAPLPEMSDGFDGLVVLGGEQSAVDDEKHPYLPALANLMAEFGAQSKAVLGICLGSQLLARAHGGQNLIGAAPEFGWQTVHLTEEGQRDPVLSSVTESFPIFQWHDDTFTLPADAVHLATNTTATNQCFRIGRASYGMQFHFEANRSLVETWNKAFSSVIERKAPDWLADYEHHAATAGVHADVAGMAIAKAWVGMI</sequence>
<proteinExistence type="predicted"/>
<keyword evidence="2" id="KW-0315">Glutamine amidotransferase</keyword>
<name>A0ABT8YRB2_9HYPH</name>
<dbReference type="Gene3D" id="3.40.50.880">
    <property type="match status" value="1"/>
</dbReference>
<protein>
    <submittedName>
        <fullName evidence="2">Type 1 glutamine amidotransferase</fullName>
        <ecNumber evidence="2">3.4.-.-</ecNumber>
    </submittedName>
</protein>
<dbReference type="RefSeq" id="WP_304378174.1">
    <property type="nucleotide sequence ID" value="NZ_JAUOZU010000016.1"/>
</dbReference>
<keyword evidence="2" id="KW-0378">Hydrolase</keyword>
<keyword evidence="3" id="KW-1185">Reference proteome</keyword>
<evidence type="ECO:0000259" key="1">
    <source>
        <dbReference type="Pfam" id="PF00117"/>
    </source>
</evidence>
<dbReference type="EMBL" id="JAUOZU010000016">
    <property type="protein sequence ID" value="MDO6966255.1"/>
    <property type="molecule type" value="Genomic_DNA"/>
</dbReference>
<dbReference type="InterPro" id="IPR044992">
    <property type="entry name" value="ChyE-like"/>
</dbReference>
<dbReference type="GO" id="GO:0016787">
    <property type="term" value="F:hydrolase activity"/>
    <property type="evidence" value="ECO:0007669"/>
    <property type="project" value="UniProtKB-KW"/>
</dbReference>
<organism evidence="2 3">
    <name type="scientific">Rhizobium alvei</name>
    <dbReference type="NCBI Taxonomy" id="1132659"/>
    <lineage>
        <taxon>Bacteria</taxon>
        <taxon>Pseudomonadati</taxon>
        <taxon>Pseudomonadota</taxon>
        <taxon>Alphaproteobacteria</taxon>
        <taxon>Hyphomicrobiales</taxon>
        <taxon>Rhizobiaceae</taxon>
        <taxon>Rhizobium/Agrobacterium group</taxon>
        <taxon>Rhizobium</taxon>
    </lineage>
</organism>
<dbReference type="EC" id="3.4.-.-" evidence="2"/>
<dbReference type="InterPro" id="IPR017926">
    <property type="entry name" value="GATASE"/>
</dbReference>
<dbReference type="Proteomes" id="UP001174932">
    <property type="component" value="Unassembled WGS sequence"/>
</dbReference>
<dbReference type="PROSITE" id="PS51273">
    <property type="entry name" value="GATASE_TYPE_1"/>
    <property type="match status" value="1"/>
</dbReference>
<evidence type="ECO:0000313" key="2">
    <source>
        <dbReference type="EMBL" id="MDO6966255.1"/>
    </source>
</evidence>
<dbReference type="SUPFAM" id="SSF52317">
    <property type="entry name" value="Class I glutamine amidotransferase-like"/>
    <property type="match status" value="1"/>
</dbReference>
<dbReference type="Pfam" id="PF00117">
    <property type="entry name" value="GATase"/>
    <property type="match status" value="1"/>
</dbReference>
<reference evidence="2" key="1">
    <citation type="journal article" date="2015" name="Int. J. Syst. Evol. Microbiol.">
        <title>Rhizobium alvei sp. nov., isolated from a freshwater river.</title>
        <authorList>
            <person name="Sheu S.Y."/>
            <person name="Huang H.W."/>
            <person name="Young C.C."/>
            <person name="Chen W.M."/>
        </authorList>
    </citation>
    <scope>NUCLEOTIDE SEQUENCE</scope>
    <source>
        <strain evidence="2">TNR-22</strain>
    </source>
</reference>
<gene>
    <name evidence="2" type="ORF">Q4481_20075</name>
</gene>
<dbReference type="InterPro" id="IPR029062">
    <property type="entry name" value="Class_I_gatase-like"/>
</dbReference>
<comment type="caution">
    <text evidence="2">The sequence shown here is derived from an EMBL/GenBank/DDBJ whole genome shotgun (WGS) entry which is preliminary data.</text>
</comment>
<feature type="domain" description="Glutamine amidotransferase" evidence="1">
    <location>
        <begin position="19"/>
        <end position="182"/>
    </location>
</feature>